<dbReference type="RefSeq" id="XP_075076274.1">
    <property type="nucleotide sequence ID" value="XM_075220173.1"/>
</dbReference>
<name>A0AC58RU74_TOBAC</name>
<proteinExistence type="predicted"/>
<accession>A0AC58RU74</accession>
<organism evidence="1 2">
    <name type="scientific">Nicotiana tabacum</name>
    <name type="common">Common tobacco</name>
    <dbReference type="NCBI Taxonomy" id="4097"/>
    <lineage>
        <taxon>Eukaryota</taxon>
        <taxon>Viridiplantae</taxon>
        <taxon>Streptophyta</taxon>
        <taxon>Embryophyta</taxon>
        <taxon>Tracheophyta</taxon>
        <taxon>Spermatophyta</taxon>
        <taxon>Magnoliopsida</taxon>
        <taxon>eudicotyledons</taxon>
        <taxon>Gunneridae</taxon>
        <taxon>Pentapetalae</taxon>
        <taxon>asterids</taxon>
        <taxon>lamiids</taxon>
        <taxon>Solanales</taxon>
        <taxon>Solanaceae</taxon>
        <taxon>Nicotianoideae</taxon>
        <taxon>Nicotianeae</taxon>
        <taxon>Nicotiana</taxon>
    </lineage>
</organism>
<evidence type="ECO:0000313" key="2">
    <source>
        <dbReference type="RefSeq" id="XP_075076274.1"/>
    </source>
</evidence>
<dbReference type="Proteomes" id="UP000790787">
    <property type="component" value="Chromosome 8"/>
</dbReference>
<sequence>MLSCKVTREDVDKAVKELPNDKVPGIDGFPAKIFKEYWSTIGDEVGTTVLEFFSNKKLLKSVNCTTLTLIPKVTSPNSVKEFRPITPREERLRQRDPVSPYLFVLVMEYLNRALKKLKDNPDFNHHPRCVRNNITHICFADDLILCSKADEVSIKLLLKSFNHFSEVSGLKANLEKSALYIAGVTREFKEMTLEEMQFTLGELLFRYLGVPLSSKKLSVQQCMPLIEKITARIKCWTTKLLSYSGRLQLLKRKSDLSRRALVAWDTICAIISRGLNVLDIYSWNKAALCKLTKMSNSQSPPRHIDNDFGHRGKNDNIAPGNDVPPVGLDGVTVVDPIDVSSHIAINGNLVVDPEGSVRGDV</sequence>
<gene>
    <name evidence="2" type="primary">LOC142162945</name>
</gene>
<evidence type="ECO:0000313" key="1">
    <source>
        <dbReference type="Proteomes" id="UP000790787"/>
    </source>
</evidence>
<reference evidence="2" key="2">
    <citation type="submission" date="2025-08" db="UniProtKB">
        <authorList>
            <consortium name="RefSeq"/>
        </authorList>
    </citation>
    <scope>IDENTIFICATION</scope>
    <source>
        <tissue evidence="2">Leaf</tissue>
    </source>
</reference>
<keyword evidence="1" id="KW-1185">Reference proteome</keyword>
<protein>
    <submittedName>
        <fullName evidence="2">Uncharacterized protein LOC142162945</fullName>
    </submittedName>
</protein>
<reference evidence="1" key="1">
    <citation type="journal article" date="2014" name="Nat. Commun.">
        <title>The tobacco genome sequence and its comparison with those of tomato and potato.</title>
        <authorList>
            <person name="Sierro N."/>
            <person name="Battey J.N."/>
            <person name="Ouadi S."/>
            <person name="Bakaher N."/>
            <person name="Bovet L."/>
            <person name="Willig A."/>
            <person name="Goepfert S."/>
            <person name="Peitsch M.C."/>
            <person name="Ivanov N.V."/>
        </authorList>
    </citation>
    <scope>NUCLEOTIDE SEQUENCE [LARGE SCALE GENOMIC DNA]</scope>
</reference>